<feature type="domain" description="AAA" evidence="1">
    <location>
        <begin position="19"/>
        <end position="71"/>
    </location>
</feature>
<dbReference type="InterPro" id="IPR027417">
    <property type="entry name" value="P-loop_NTPase"/>
</dbReference>
<dbReference type="AlphaFoldDB" id="A0A519BI02"/>
<dbReference type="Proteomes" id="UP000316562">
    <property type="component" value="Unassembled WGS sequence"/>
</dbReference>
<comment type="caution">
    <text evidence="2">The sequence shown here is derived from an EMBL/GenBank/DDBJ whole genome shotgun (WGS) entry which is preliminary data.</text>
</comment>
<accession>A0A519BI02</accession>
<name>A0A519BI02_ACIG2</name>
<evidence type="ECO:0000313" key="3">
    <source>
        <dbReference type="Proteomes" id="UP000316562"/>
    </source>
</evidence>
<sequence>MDYIERSITDKIISKFKQRRVIAITGARQTGKTTLCRNIIPKTIGKSFKYYTFDDPDERIRFKNSAIRILESVNFQHKTINI</sequence>
<evidence type="ECO:0000259" key="1">
    <source>
        <dbReference type="Pfam" id="PF13173"/>
    </source>
</evidence>
<proteinExistence type="predicted"/>
<evidence type="ECO:0000313" key="2">
    <source>
        <dbReference type="EMBL" id="RZD16884.1"/>
    </source>
</evidence>
<dbReference type="EMBL" id="SGBC01000001">
    <property type="protein sequence ID" value="RZD16884.1"/>
    <property type="molecule type" value="Genomic_DNA"/>
</dbReference>
<reference evidence="2 3" key="1">
    <citation type="journal article" date="2019" name="ISME J.">
        <title>Insights into ecological role of a new deltaproteobacterial order Candidatus Acidulodesulfobacterales by metagenomics and metatranscriptomics.</title>
        <authorList>
            <person name="Tan S."/>
            <person name="Liu J."/>
            <person name="Fang Y."/>
            <person name="Hedlund B.P."/>
            <person name="Lian Z.H."/>
            <person name="Huang L.Y."/>
            <person name="Li J.T."/>
            <person name="Huang L.N."/>
            <person name="Li W.J."/>
            <person name="Jiang H.C."/>
            <person name="Dong H.L."/>
            <person name="Shu W.S."/>
        </authorList>
    </citation>
    <scope>NUCLEOTIDE SEQUENCE [LARGE SCALE GENOMIC DNA]</scope>
    <source>
        <strain evidence="2">AP2</strain>
    </source>
</reference>
<dbReference type="InterPro" id="IPR041682">
    <property type="entry name" value="AAA_14"/>
</dbReference>
<organism evidence="2 3">
    <name type="scientific">Acididesulfobacter guangdongensis</name>
    <dbReference type="NCBI Taxonomy" id="2597225"/>
    <lineage>
        <taxon>Bacteria</taxon>
        <taxon>Deltaproteobacteria</taxon>
        <taxon>Candidatus Acidulodesulfobacterales</taxon>
        <taxon>Candidatus Acididesulfobacter</taxon>
    </lineage>
</organism>
<dbReference type="Pfam" id="PF13173">
    <property type="entry name" value="AAA_14"/>
    <property type="match status" value="1"/>
</dbReference>
<dbReference type="SUPFAM" id="SSF52540">
    <property type="entry name" value="P-loop containing nucleoside triphosphate hydrolases"/>
    <property type="match status" value="1"/>
</dbReference>
<gene>
    <name evidence="2" type="ORF">EVJ46_01200</name>
</gene>
<dbReference type="Gene3D" id="3.40.50.300">
    <property type="entry name" value="P-loop containing nucleotide triphosphate hydrolases"/>
    <property type="match status" value="1"/>
</dbReference>
<protein>
    <recommendedName>
        <fullName evidence="1">AAA domain-containing protein</fullName>
    </recommendedName>
</protein>